<comment type="caution">
    <text evidence="1">The sequence shown here is derived from an EMBL/GenBank/DDBJ whole genome shotgun (WGS) entry which is preliminary data.</text>
</comment>
<accession>A0ABQ3YLR6</accession>
<evidence type="ECO:0000313" key="2">
    <source>
        <dbReference type="Proteomes" id="UP000609879"/>
    </source>
</evidence>
<organism evidence="1 2">
    <name type="scientific">Paractinoplanes deccanensis</name>
    <dbReference type="NCBI Taxonomy" id="113561"/>
    <lineage>
        <taxon>Bacteria</taxon>
        <taxon>Bacillati</taxon>
        <taxon>Actinomycetota</taxon>
        <taxon>Actinomycetes</taxon>
        <taxon>Micromonosporales</taxon>
        <taxon>Micromonosporaceae</taxon>
        <taxon>Paractinoplanes</taxon>
    </lineage>
</organism>
<reference evidence="1 2" key="1">
    <citation type="submission" date="2021-01" db="EMBL/GenBank/DDBJ databases">
        <title>Whole genome shotgun sequence of Actinoplanes deccanensis NBRC 13994.</title>
        <authorList>
            <person name="Komaki H."/>
            <person name="Tamura T."/>
        </authorList>
    </citation>
    <scope>NUCLEOTIDE SEQUENCE [LARGE SCALE GENOMIC DNA]</scope>
    <source>
        <strain evidence="1 2">NBRC 13994</strain>
    </source>
</reference>
<protein>
    <recommendedName>
        <fullName evidence="3">DUF3800 domain-containing protein</fullName>
    </recommendedName>
</protein>
<dbReference type="InterPro" id="IPR024524">
    <property type="entry name" value="DUF3800"/>
</dbReference>
<gene>
    <name evidence="1" type="ORF">Ade02nite_95930</name>
</gene>
<dbReference type="Pfam" id="PF12686">
    <property type="entry name" value="DUF3800"/>
    <property type="match status" value="1"/>
</dbReference>
<dbReference type="Proteomes" id="UP000609879">
    <property type="component" value="Unassembled WGS sequence"/>
</dbReference>
<dbReference type="RefSeq" id="WP_203778158.1">
    <property type="nucleotide sequence ID" value="NZ_BAAABO010000041.1"/>
</dbReference>
<dbReference type="EMBL" id="BOMI01000212">
    <property type="protein sequence ID" value="GID80952.1"/>
    <property type="molecule type" value="Genomic_DNA"/>
</dbReference>
<evidence type="ECO:0008006" key="3">
    <source>
        <dbReference type="Google" id="ProtNLM"/>
    </source>
</evidence>
<evidence type="ECO:0000313" key="1">
    <source>
        <dbReference type="EMBL" id="GID80952.1"/>
    </source>
</evidence>
<keyword evidence="2" id="KW-1185">Reference proteome</keyword>
<proteinExistence type="predicted"/>
<name>A0ABQ3YLR6_9ACTN</name>
<sequence length="247" mass="27597">MLLTYVDESFTDDWYTMAALLLDGPAAAALTAQFDQVAADAVRAYGLPAGPEVELHGHEIFHAAKSWKGVPPRARIGVFDDVVEAVAAQPVRIIARGMDVIGQKARYAVPEAPHSVVLKHLLERVDECATAFDDYALVIADEVDGQAKHRADFFTYREAGTSGYRNRRLTRIVDTLHFAPSQASRLVQAVDVVAFLYRRTFTHQETDARARRAKIGMWKRLKPRVVHQLCWFPAVNGQQQSWGRDLA</sequence>